<protein>
    <submittedName>
        <fullName evidence="1">Uncharacterized protein</fullName>
    </submittedName>
</protein>
<organism evidence="1 2">
    <name type="scientific">Candidatus Desulfosporosinus infrequens</name>
    <dbReference type="NCBI Taxonomy" id="2043169"/>
    <lineage>
        <taxon>Bacteria</taxon>
        <taxon>Bacillati</taxon>
        <taxon>Bacillota</taxon>
        <taxon>Clostridia</taxon>
        <taxon>Eubacteriales</taxon>
        <taxon>Desulfitobacteriaceae</taxon>
        <taxon>Desulfosporosinus</taxon>
    </lineage>
</organism>
<accession>A0A2U3L908</accession>
<evidence type="ECO:0000313" key="1">
    <source>
        <dbReference type="EMBL" id="SPF48397.1"/>
    </source>
</evidence>
<name>A0A2U3L908_9FIRM</name>
<reference evidence="2" key="1">
    <citation type="submission" date="2018-02" db="EMBL/GenBank/DDBJ databases">
        <authorList>
            <person name="Hausmann B."/>
        </authorList>
    </citation>
    <scope>NUCLEOTIDE SEQUENCE [LARGE SCALE GENOMIC DNA]</scope>
    <source>
        <strain evidence="2">Peat soil MAG SbF1</strain>
    </source>
</reference>
<dbReference type="AlphaFoldDB" id="A0A2U3L908"/>
<evidence type="ECO:0000313" key="2">
    <source>
        <dbReference type="Proteomes" id="UP000238916"/>
    </source>
</evidence>
<gene>
    <name evidence="1" type="ORF">SBF1_4110002</name>
</gene>
<dbReference type="Proteomes" id="UP000238916">
    <property type="component" value="Unassembled WGS sequence"/>
</dbReference>
<sequence length="49" mass="5704">MHFMKINLKDKYNHSTCTVECTTIYHKLGVLRSANDISSFSIFQLLIQL</sequence>
<proteinExistence type="predicted"/>
<dbReference type="EMBL" id="OMOF01000348">
    <property type="protein sequence ID" value="SPF48397.1"/>
    <property type="molecule type" value="Genomic_DNA"/>
</dbReference>